<dbReference type="Pfam" id="PF01403">
    <property type="entry name" value="Sema"/>
    <property type="match status" value="1"/>
</dbReference>
<keyword evidence="9" id="KW-1015">Disulfide bond</keyword>
<dbReference type="InterPro" id="IPR015943">
    <property type="entry name" value="WD40/YVTN_repeat-like_dom_sf"/>
</dbReference>
<dbReference type="InterPro" id="IPR046800">
    <property type="entry name" value="Plexin_RBD"/>
</dbReference>
<dbReference type="Gene3D" id="1.10.506.10">
    <property type="entry name" value="GTPase Activation - p120gap, domain 1"/>
    <property type="match status" value="2"/>
</dbReference>
<accession>A0AA89C6T4</accession>
<reference evidence="15" key="1">
    <citation type="submission" date="2019-08" db="EMBL/GenBank/DDBJ databases">
        <title>The improved chromosome-level genome for the pearl oyster Pinctada fucata martensii using PacBio sequencing and Hi-C.</title>
        <authorList>
            <person name="Zheng Z."/>
        </authorList>
    </citation>
    <scope>NUCLEOTIDE SEQUENCE</scope>
    <source>
        <strain evidence="15">ZZ-2019</strain>
        <tissue evidence="15">Adductor muscle</tissue>
    </source>
</reference>
<keyword evidence="3" id="KW-1003">Cell membrane</keyword>
<evidence type="ECO:0000256" key="8">
    <source>
        <dbReference type="ARBA" id="ARBA00023136"/>
    </source>
</evidence>
<dbReference type="InterPro" id="IPR016201">
    <property type="entry name" value="PSI"/>
</dbReference>
<evidence type="ECO:0000256" key="9">
    <source>
        <dbReference type="ARBA" id="ARBA00023157"/>
    </source>
</evidence>
<sequence>MAKWIDQSVRTGTVLLVWSLLTCVHTSDIITRNLTSPNDTRPVILNHLILDNETNNLYVGAVNRVFRLSCNLTVKNFADTGPKNDSQRCWLNAYEDPSICSWTKLPTDNHNKILLYHSLGDQRRILTCGTLFQGLCESRNHMNLSVYTVYPIAVATNDPGANTVAFISRVDSLEVNSNQAIFTASDFFNDTSLSKDDFALLLRTDRTDAIAIRNVQSPDDTFKRLQDGGSFMRYNSDYIKAGILKFITGFSSGHFNYLLMTEKMENNNQEYFYRTKLAHMCQKDVRFNGFIDIPLVCHHNNTFFTRATSAKVISPPDIASLNSDGDILAVTFQNDELPQRSAVCVYDMRYIQKIVLKNINGCRQGNTSFAQKKFKDGNIDEQLLCPMQFPERISGIIPAENEAAIVFEQTVVTSIALTTTTEFIVAFVGTSLGKIIKLVIKSNTTAQVFGDMITVDAGSPIAQDMVFDRDSQYIFTMSLHKVARIKLHDCDQYKTCTECLSSKDPYCGWCTLENKCVVKSECPNPTVSRWRKYGRGQEDCIVIMDIAPPMASVEMSNLTLFLTVMDLPKNTNYSCEFDFGHVNVRTQALPWSSGLGCATPNVSNLQDSFRGIGYQSVGLGVLASETNKVVVRKDYTFYMCSSFTSCTACVDNRFWCNWCVSENRCTYDPQQTQCLGNVIYSRNRNGNYGRNGPLHCPRVDLATTGKVYVPNGRARSVIIRGRNLPMENGQGGYKATIRTCTQGEVTVSGNRINNTHLLFPIPSIEEKLVNGVCNADMNITWGNGFSLDSQGLYLTLYSCSGMANGDCSLCKHLETSEPGLNCRWCEGECVYSTMAMCLRNQCPGPMITKVTPSSGHYLGGTHVTITGTNLGSSFQDIDHNVSIANIACAPIRELYQPAKQIVCKIGSSSGEHSGLITIMRQQIPDFVFYYRKPIVRQVHPSKKAQSGGGDITLYGQYLSTGNSLSVLVNGSECSNIRRYNQSSARCTVPRSPDTGTVPLGVKIDGMMVETTGVMFQYVLDPTILSIQPQESFRSGGRRLTVQGTNLDAVDTPKIFAWVQQNGVTDKTTESDCTLHNDTTMFCPSPTIPVQGESQTQPSVNLIRLKRSVNMLTAEIGFIMDGVLSVRNLSGDFPLTYYTDPIVTPFKDEKDGSEIKKKGDVLIISGVDLTVAASRSDVRVIDMFLCFQGVDLTRAASRSDVRVNVGNAQCNVTNLAEDKIYCDPPTRRPTDDGSQRSDGMPRVIVTIGRRSWFIGYLQYEEEANMNLMLYILLGVAGCAALIMVIVVFTCVWYRRQRNKAEREKKKIQIQLDNLESNVRQECKQAFAELQTDMTDLTKELDASKKPFYSYEDYTFKVLFPGNVDHVILHPPQQWNGNVDRHPDVAIQHFNTLLHNKQFLLMFIRTLERQKTFSIRDKSSVASLLIILFQNNMEYITEILKCLLHDLIEKSIESKHPKLMLRRTESVVEKLLANWLSLCLYKHLIDSAGSSLYTLYQAIKVQVDKGPVDQLTGDARYSLSEDRLLRTEIKLEPVQLTLNVEYDGRKTKCRVLDCDTITQAKEKMLDMMFRNFPYSQRPCATDLDLEWIQCSKSLSDEDSSTQKVDGWKQLNTLKHYGVIDGAVMVLTQHQNCRTLPRSPNGKYHETLPRYLTLPRSPNGSVHSSGFQFSREAVPITRTESEMGCRYWHLVKQDDNQTSLGGIKLSSEIYLTRLLSTKGTLKKYIDDFFQTLLTANSSMPPVIKYLFDFLDEAARKHGLHDPDIVYTWKCNSLLLRFWVNIIKNPDFLYDINKPNIIDSCLSVVAQTFMDSCSTSDHQLNPDSPTNKLLFAKDIPHYKELVEKYFLNIKALSPVSDQDLNAYLAEVSRVC</sequence>
<dbReference type="InterPro" id="IPR013548">
    <property type="entry name" value="Plexin_cytoplasmic_RasGAP_dom"/>
</dbReference>
<dbReference type="Pfam" id="PF01437">
    <property type="entry name" value="PSI"/>
    <property type="match status" value="2"/>
</dbReference>
<protein>
    <recommendedName>
        <fullName evidence="14">Sema domain-containing protein</fullName>
    </recommendedName>
</protein>
<evidence type="ECO:0000256" key="12">
    <source>
        <dbReference type="SAM" id="Coils"/>
    </source>
</evidence>
<dbReference type="InterPro" id="IPR002165">
    <property type="entry name" value="Plexin_repeat"/>
</dbReference>
<organism evidence="15 16">
    <name type="scientific">Pinctada imbricata</name>
    <name type="common">Atlantic pearl-oyster</name>
    <name type="synonym">Pinctada martensii</name>
    <dbReference type="NCBI Taxonomy" id="66713"/>
    <lineage>
        <taxon>Eukaryota</taxon>
        <taxon>Metazoa</taxon>
        <taxon>Spiralia</taxon>
        <taxon>Lophotrochozoa</taxon>
        <taxon>Mollusca</taxon>
        <taxon>Bivalvia</taxon>
        <taxon>Autobranchia</taxon>
        <taxon>Pteriomorphia</taxon>
        <taxon>Pterioida</taxon>
        <taxon>Pterioidea</taxon>
        <taxon>Pteriidae</taxon>
        <taxon>Pinctada</taxon>
    </lineage>
</organism>
<dbReference type="SUPFAM" id="SSF103575">
    <property type="entry name" value="Plexin repeat"/>
    <property type="match status" value="1"/>
</dbReference>
<evidence type="ECO:0000256" key="1">
    <source>
        <dbReference type="ARBA" id="ARBA00004162"/>
    </source>
</evidence>
<dbReference type="InterPro" id="IPR013783">
    <property type="entry name" value="Ig-like_fold"/>
</dbReference>
<dbReference type="Gene3D" id="2.60.40.10">
    <property type="entry name" value="Immunoglobulins"/>
    <property type="match status" value="5"/>
</dbReference>
<dbReference type="GO" id="GO:0007162">
    <property type="term" value="P:negative regulation of cell adhesion"/>
    <property type="evidence" value="ECO:0007669"/>
    <property type="project" value="TreeGrafter"/>
</dbReference>
<comment type="caution">
    <text evidence="15">The sequence shown here is derived from an EMBL/GenBank/DDBJ whole genome shotgun (WGS) entry which is preliminary data.</text>
</comment>
<dbReference type="SUPFAM" id="SSF101912">
    <property type="entry name" value="Sema domain"/>
    <property type="match status" value="1"/>
</dbReference>
<evidence type="ECO:0000256" key="6">
    <source>
        <dbReference type="ARBA" id="ARBA00022737"/>
    </source>
</evidence>
<dbReference type="InterPro" id="IPR041019">
    <property type="entry name" value="TIG1_plexin"/>
</dbReference>
<dbReference type="GO" id="GO:0008360">
    <property type="term" value="P:regulation of cell shape"/>
    <property type="evidence" value="ECO:0007669"/>
    <property type="project" value="TreeGrafter"/>
</dbReference>
<dbReference type="PANTHER" id="PTHR22625:SF44">
    <property type="entry name" value="PLEXIN-B"/>
    <property type="match status" value="1"/>
</dbReference>
<dbReference type="Proteomes" id="UP001186944">
    <property type="component" value="Unassembled WGS sequence"/>
</dbReference>
<evidence type="ECO:0000313" key="16">
    <source>
        <dbReference type="Proteomes" id="UP001186944"/>
    </source>
</evidence>
<dbReference type="InterPro" id="IPR014756">
    <property type="entry name" value="Ig_E-set"/>
</dbReference>
<comment type="caution">
    <text evidence="11">Lacks conserved residue(s) required for the propagation of feature annotation.</text>
</comment>
<evidence type="ECO:0000259" key="14">
    <source>
        <dbReference type="PROSITE" id="PS51004"/>
    </source>
</evidence>
<evidence type="ECO:0000256" key="10">
    <source>
        <dbReference type="ARBA" id="ARBA00023180"/>
    </source>
</evidence>
<dbReference type="Pfam" id="PF17960">
    <property type="entry name" value="TIG_plexin"/>
    <property type="match status" value="1"/>
</dbReference>
<dbReference type="GO" id="GO:0017154">
    <property type="term" value="F:semaphorin receptor activity"/>
    <property type="evidence" value="ECO:0007669"/>
    <property type="project" value="InterPro"/>
</dbReference>
<proteinExistence type="inferred from homology"/>
<dbReference type="SMART" id="SM00423">
    <property type="entry name" value="PSI"/>
    <property type="match status" value="3"/>
</dbReference>
<dbReference type="InterPro" id="IPR008936">
    <property type="entry name" value="Rho_GTPase_activation_prot"/>
</dbReference>
<evidence type="ECO:0000313" key="15">
    <source>
        <dbReference type="EMBL" id="KAK3101853.1"/>
    </source>
</evidence>
<feature type="domain" description="Sema" evidence="14">
    <location>
        <begin position="13"/>
        <end position="487"/>
    </location>
</feature>
<dbReference type="Gene3D" id="3.10.20.90">
    <property type="entry name" value="Phosphatidylinositol 3-kinase Catalytic Subunit, Chain A, domain 1"/>
    <property type="match status" value="1"/>
</dbReference>
<dbReference type="SMART" id="SM00429">
    <property type="entry name" value="IPT"/>
    <property type="match status" value="3"/>
</dbReference>
<keyword evidence="8 13" id="KW-0472">Membrane</keyword>
<evidence type="ECO:0000256" key="3">
    <source>
        <dbReference type="ARBA" id="ARBA00022475"/>
    </source>
</evidence>
<evidence type="ECO:0000256" key="2">
    <source>
        <dbReference type="ARBA" id="ARBA00010297"/>
    </source>
</evidence>
<dbReference type="CDD" id="cd11236">
    <property type="entry name" value="Sema_plexin_like"/>
    <property type="match status" value="1"/>
</dbReference>
<dbReference type="InterPro" id="IPR036352">
    <property type="entry name" value="Semap_dom_sf"/>
</dbReference>
<dbReference type="EMBL" id="VSWD01000005">
    <property type="protein sequence ID" value="KAK3101853.1"/>
    <property type="molecule type" value="Genomic_DNA"/>
</dbReference>
<dbReference type="InterPro" id="IPR031148">
    <property type="entry name" value="Plexin"/>
</dbReference>
<feature type="transmembrane region" description="Helical" evidence="13">
    <location>
        <begin position="1266"/>
        <end position="1292"/>
    </location>
</feature>
<dbReference type="InterPro" id="IPR002909">
    <property type="entry name" value="IPT_dom"/>
</dbReference>
<keyword evidence="12" id="KW-0175">Coiled coil</keyword>
<dbReference type="Pfam" id="PF20170">
    <property type="entry name" value="Plexin_RBD"/>
    <property type="match status" value="1"/>
</dbReference>
<keyword evidence="7 13" id="KW-1133">Transmembrane helix</keyword>
<keyword evidence="5" id="KW-0732">Signal</keyword>
<dbReference type="PANTHER" id="PTHR22625">
    <property type="entry name" value="PLEXIN"/>
    <property type="match status" value="1"/>
</dbReference>
<dbReference type="GO" id="GO:0050772">
    <property type="term" value="P:positive regulation of axonogenesis"/>
    <property type="evidence" value="ECO:0007669"/>
    <property type="project" value="TreeGrafter"/>
</dbReference>
<dbReference type="CDD" id="cd12205">
    <property type="entry name" value="RasGAP_plexin"/>
    <property type="match status" value="1"/>
</dbReference>
<comment type="similarity">
    <text evidence="2">Belongs to the plexin family.</text>
</comment>
<evidence type="ECO:0000256" key="7">
    <source>
        <dbReference type="ARBA" id="ARBA00022989"/>
    </source>
</evidence>
<dbReference type="Gene3D" id="2.130.10.10">
    <property type="entry name" value="YVTN repeat-like/Quinoprotein amine dehydrogenase"/>
    <property type="match status" value="1"/>
</dbReference>
<keyword evidence="4 13" id="KW-0812">Transmembrane</keyword>
<dbReference type="PROSITE" id="PS51004">
    <property type="entry name" value="SEMA"/>
    <property type="match status" value="1"/>
</dbReference>
<dbReference type="GO" id="GO:0002116">
    <property type="term" value="C:semaphorin receptor complex"/>
    <property type="evidence" value="ECO:0007669"/>
    <property type="project" value="TreeGrafter"/>
</dbReference>
<keyword evidence="10" id="KW-0325">Glycoprotein</keyword>
<gene>
    <name evidence="15" type="ORF">FSP39_006810</name>
</gene>
<evidence type="ECO:0000256" key="4">
    <source>
        <dbReference type="ARBA" id="ARBA00022692"/>
    </source>
</evidence>
<name>A0AA89C6T4_PINIB</name>
<dbReference type="SUPFAM" id="SSF81296">
    <property type="entry name" value="E set domains"/>
    <property type="match status" value="3"/>
</dbReference>
<feature type="coiled-coil region" evidence="12">
    <location>
        <begin position="1296"/>
        <end position="1338"/>
    </location>
</feature>
<dbReference type="SUPFAM" id="SSF48350">
    <property type="entry name" value="GTPase activation domain, GAP"/>
    <property type="match status" value="1"/>
</dbReference>
<dbReference type="GO" id="GO:0030334">
    <property type="term" value="P:regulation of cell migration"/>
    <property type="evidence" value="ECO:0007669"/>
    <property type="project" value="TreeGrafter"/>
</dbReference>
<comment type="subcellular location">
    <subcellularLocation>
        <location evidence="1">Cell membrane</location>
        <topology evidence="1">Single-pass membrane protein</topology>
    </subcellularLocation>
</comment>
<dbReference type="Pfam" id="PF01833">
    <property type="entry name" value="TIG"/>
    <property type="match status" value="3"/>
</dbReference>
<keyword evidence="6" id="KW-0677">Repeat</keyword>
<dbReference type="GO" id="GO:0005886">
    <property type="term" value="C:plasma membrane"/>
    <property type="evidence" value="ECO:0007669"/>
    <property type="project" value="UniProtKB-SubCell"/>
</dbReference>
<evidence type="ECO:0000256" key="13">
    <source>
        <dbReference type="SAM" id="Phobius"/>
    </source>
</evidence>
<evidence type="ECO:0000256" key="11">
    <source>
        <dbReference type="PROSITE-ProRule" id="PRU00352"/>
    </source>
</evidence>
<keyword evidence="16" id="KW-1185">Reference proteome</keyword>
<dbReference type="InterPro" id="IPR001627">
    <property type="entry name" value="Semap_dom"/>
</dbReference>
<dbReference type="Pfam" id="PF08337">
    <property type="entry name" value="Plexin_cytopl"/>
    <property type="match status" value="1"/>
</dbReference>
<dbReference type="SMART" id="SM00630">
    <property type="entry name" value="Sema"/>
    <property type="match status" value="1"/>
</dbReference>
<evidence type="ECO:0000256" key="5">
    <source>
        <dbReference type="ARBA" id="ARBA00022729"/>
    </source>
</evidence>